<dbReference type="InterPro" id="IPR008560">
    <property type="entry name" value="DUF842_euk"/>
</dbReference>
<dbReference type="OMA" id="HRNTENQ"/>
<keyword evidence="3" id="KW-1185">Reference proteome</keyword>
<dbReference type="GO" id="GO:0005737">
    <property type="term" value="C:cytoplasm"/>
    <property type="evidence" value="ECO:0000318"/>
    <property type="project" value="GO_Central"/>
</dbReference>
<name>D8RGC3_SELML</name>
<dbReference type="Proteomes" id="UP000001514">
    <property type="component" value="Unassembled WGS sequence"/>
</dbReference>
<protein>
    <submittedName>
        <fullName evidence="2">Uncharacterized protein</fullName>
    </submittedName>
</protein>
<evidence type="ECO:0000313" key="3">
    <source>
        <dbReference type="Proteomes" id="UP000001514"/>
    </source>
</evidence>
<dbReference type="EMBL" id="GL377578">
    <property type="protein sequence ID" value="EFJ29275.1"/>
    <property type="molecule type" value="Genomic_DNA"/>
</dbReference>
<reference evidence="2 3" key="1">
    <citation type="journal article" date="2011" name="Science">
        <title>The Selaginella genome identifies genetic changes associated with the evolution of vascular plants.</title>
        <authorList>
            <person name="Banks J.A."/>
            <person name="Nishiyama T."/>
            <person name="Hasebe M."/>
            <person name="Bowman J.L."/>
            <person name="Gribskov M."/>
            <person name="dePamphilis C."/>
            <person name="Albert V.A."/>
            <person name="Aono N."/>
            <person name="Aoyama T."/>
            <person name="Ambrose B.A."/>
            <person name="Ashton N.W."/>
            <person name="Axtell M.J."/>
            <person name="Barker E."/>
            <person name="Barker M.S."/>
            <person name="Bennetzen J.L."/>
            <person name="Bonawitz N.D."/>
            <person name="Chapple C."/>
            <person name="Cheng C."/>
            <person name="Correa L.G."/>
            <person name="Dacre M."/>
            <person name="DeBarry J."/>
            <person name="Dreyer I."/>
            <person name="Elias M."/>
            <person name="Engstrom E.M."/>
            <person name="Estelle M."/>
            <person name="Feng L."/>
            <person name="Finet C."/>
            <person name="Floyd S.K."/>
            <person name="Frommer W.B."/>
            <person name="Fujita T."/>
            <person name="Gramzow L."/>
            <person name="Gutensohn M."/>
            <person name="Harholt J."/>
            <person name="Hattori M."/>
            <person name="Heyl A."/>
            <person name="Hirai T."/>
            <person name="Hiwatashi Y."/>
            <person name="Ishikawa M."/>
            <person name="Iwata M."/>
            <person name="Karol K.G."/>
            <person name="Koehler B."/>
            <person name="Kolukisaoglu U."/>
            <person name="Kubo M."/>
            <person name="Kurata T."/>
            <person name="Lalonde S."/>
            <person name="Li K."/>
            <person name="Li Y."/>
            <person name="Litt A."/>
            <person name="Lyons E."/>
            <person name="Manning G."/>
            <person name="Maruyama T."/>
            <person name="Michael T.P."/>
            <person name="Mikami K."/>
            <person name="Miyazaki S."/>
            <person name="Morinaga S."/>
            <person name="Murata T."/>
            <person name="Mueller-Roeber B."/>
            <person name="Nelson D.R."/>
            <person name="Obara M."/>
            <person name="Oguri Y."/>
            <person name="Olmstead R.G."/>
            <person name="Onodera N."/>
            <person name="Petersen B.L."/>
            <person name="Pils B."/>
            <person name="Prigge M."/>
            <person name="Rensing S.A."/>
            <person name="Riano-Pachon D.M."/>
            <person name="Roberts A.W."/>
            <person name="Sato Y."/>
            <person name="Scheller H.V."/>
            <person name="Schulz B."/>
            <person name="Schulz C."/>
            <person name="Shakirov E.V."/>
            <person name="Shibagaki N."/>
            <person name="Shinohara N."/>
            <person name="Shippen D.E."/>
            <person name="Soerensen I."/>
            <person name="Sotooka R."/>
            <person name="Sugimoto N."/>
            <person name="Sugita M."/>
            <person name="Sumikawa N."/>
            <person name="Tanurdzic M."/>
            <person name="Theissen G."/>
            <person name="Ulvskov P."/>
            <person name="Wakazuki S."/>
            <person name="Weng J.K."/>
            <person name="Willats W.W."/>
            <person name="Wipf D."/>
            <person name="Wolf P.G."/>
            <person name="Yang L."/>
            <person name="Zimmer A.D."/>
            <person name="Zhu Q."/>
            <person name="Mitros T."/>
            <person name="Hellsten U."/>
            <person name="Loque D."/>
            <person name="Otillar R."/>
            <person name="Salamov A."/>
            <person name="Schmutz J."/>
            <person name="Shapiro H."/>
            <person name="Lindquist E."/>
            <person name="Lucas S."/>
            <person name="Rokhsar D."/>
            <person name="Grigoriev I.V."/>
        </authorList>
    </citation>
    <scope>NUCLEOTIDE SEQUENCE [LARGE SCALE GENOMIC DNA]</scope>
</reference>
<dbReference type="Gramene" id="EFJ29275">
    <property type="protein sequence ID" value="EFJ29275"/>
    <property type="gene ID" value="SELMODRAFT_92880"/>
</dbReference>
<evidence type="ECO:0000313" key="2">
    <source>
        <dbReference type="EMBL" id="EFJ29275.1"/>
    </source>
</evidence>
<dbReference type="eggNOG" id="KOG3377">
    <property type="taxonomic scope" value="Eukaryota"/>
</dbReference>
<organism evidence="3">
    <name type="scientific">Selaginella moellendorffii</name>
    <name type="common">Spikemoss</name>
    <dbReference type="NCBI Taxonomy" id="88036"/>
    <lineage>
        <taxon>Eukaryota</taxon>
        <taxon>Viridiplantae</taxon>
        <taxon>Streptophyta</taxon>
        <taxon>Embryophyta</taxon>
        <taxon>Tracheophyta</taxon>
        <taxon>Lycopodiopsida</taxon>
        <taxon>Selaginellales</taxon>
        <taxon>Selaginellaceae</taxon>
        <taxon>Selaginella</taxon>
    </lineage>
</organism>
<feature type="non-terminal residue" evidence="2">
    <location>
        <position position="1"/>
    </location>
</feature>
<dbReference type="FunCoup" id="D8RGC3">
    <property type="interactions" value="3566"/>
</dbReference>
<dbReference type="PANTHER" id="PTHR21096:SF0">
    <property type="entry name" value="PROTEIN FAM136A"/>
    <property type="match status" value="1"/>
</dbReference>
<sequence length="109" mass="12492">LQKGFYKCAANCFDTFKTVTNIQACIEDCSIPAQTAQNVIRSEVARFQERINKSIIHCKEKFEEERDSHRNTENQIAEKAQHCIESAVREHIIRIPSLTATIKSQIAKK</sequence>
<proteinExistence type="inferred from homology"/>
<evidence type="ECO:0000256" key="1">
    <source>
        <dbReference type="ARBA" id="ARBA00009952"/>
    </source>
</evidence>
<gene>
    <name evidence="2" type="ORF">SELMODRAFT_92880</name>
</gene>
<dbReference type="KEGG" id="smo:SELMODRAFT_92880"/>
<dbReference type="HOGENOM" id="CLU_110442_0_0_1"/>
<dbReference type="Pfam" id="PF05811">
    <property type="entry name" value="DUF842"/>
    <property type="match status" value="1"/>
</dbReference>
<dbReference type="PANTHER" id="PTHR21096">
    <property type="entry name" value="PROTEIN FAM136A"/>
    <property type="match status" value="1"/>
</dbReference>
<dbReference type="AlphaFoldDB" id="D8RGC3"/>
<accession>D8RGC3</accession>
<dbReference type="InParanoid" id="D8RGC3"/>
<comment type="similarity">
    <text evidence="1">Belongs to the FAM136 family.</text>
</comment>